<dbReference type="SUPFAM" id="SSF75304">
    <property type="entry name" value="Amidase signature (AS) enzymes"/>
    <property type="match status" value="1"/>
</dbReference>
<protein>
    <recommendedName>
        <fullName evidence="2">Amidase domain-containing protein</fullName>
    </recommendedName>
</protein>
<reference evidence="3 4" key="1">
    <citation type="submission" date="2015-11" db="EMBL/GenBank/DDBJ databases">
        <title>Draft Genome Sequence of the Strain BR 10423 (Rhizobium sp.) isolated from nodules of Mimosa pudica.</title>
        <authorList>
            <person name="Barauna A.C."/>
            <person name="Zilli J.E."/>
            <person name="Simoes-Araujo J.L."/>
            <person name="Reis V.M."/>
            <person name="James E.K."/>
            <person name="Reis F.B.Jr."/>
            <person name="Rouws L.F."/>
            <person name="Passos S.R."/>
            <person name="Gois S.R."/>
        </authorList>
    </citation>
    <scope>NUCLEOTIDE SEQUENCE [LARGE SCALE GENOMIC DNA]</scope>
    <source>
        <strain evidence="3 4">BR10423</strain>
    </source>
</reference>
<proteinExistence type="inferred from homology"/>
<dbReference type="InterPro" id="IPR023631">
    <property type="entry name" value="Amidase_dom"/>
</dbReference>
<dbReference type="InterPro" id="IPR036928">
    <property type="entry name" value="AS_sf"/>
</dbReference>
<organism evidence="3 4">
    <name type="scientific">Rhizobium altiplani</name>
    <dbReference type="NCBI Taxonomy" id="1864509"/>
    <lineage>
        <taxon>Bacteria</taxon>
        <taxon>Pseudomonadati</taxon>
        <taxon>Pseudomonadota</taxon>
        <taxon>Alphaproteobacteria</taxon>
        <taxon>Hyphomicrobiales</taxon>
        <taxon>Rhizobiaceae</taxon>
        <taxon>Rhizobium/Agrobacterium group</taxon>
        <taxon>Rhizobium</taxon>
    </lineage>
</organism>
<dbReference type="EMBL" id="LNCD01000052">
    <property type="protein sequence ID" value="KWV55294.1"/>
    <property type="molecule type" value="Genomic_DNA"/>
</dbReference>
<gene>
    <name evidence="3" type="ORF">AS026_37680</name>
</gene>
<accession>A0A120FNE6</accession>
<dbReference type="Pfam" id="PF01425">
    <property type="entry name" value="Amidase"/>
    <property type="match status" value="1"/>
</dbReference>
<dbReference type="Gene3D" id="3.90.1300.10">
    <property type="entry name" value="Amidase signature (AS) domain"/>
    <property type="match status" value="1"/>
</dbReference>
<evidence type="ECO:0000256" key="1">
    <source>
        <dbReference type="ARBA" id="ARBA00009199"/>
    </source>
</evidence>
<feature type="domain" description="Amidase" evidence="2">
    <location>
        <begin position="2"/>
        <end position="194"/>
    </location>
</feature>
<evidence type="ECO:0000313" key="4">
    <source>
        <dbReference type="Proteomes" id="UP000068164"/>
    </source>
</evidence>
<dbReference type="AlphaFoldDB" id="A0A120FNE6"/>
<dbReference type="PANTHER" id="PTHR11895">
    <property type="entry name" value="TRANSAMIDASE"/>
    <property type="match status" value="1"/>
</dbReference>
<evidence type="ECO:0000313" key="3">
    <source>
        <dbReference type="EMBL" id="KWV55294.1"/>
    </source>
</evidence>
<keyword evidence="4" id="KW-1185">Reference proteome</keyword>
<evidence type="ECO:0000259" key="2">
    <source>
        <dbReference type="Pfam" id="PF01425"/>
    </source>
</evidence>
<dbReference type="GO" id="GO:0003824">
    <property type="term" value="F:catalytic activity"/>
    <property type="evidence" value="ECO:0007669"/>
    <property type="project" value="InterPro"/>
</dbReference>
<sequence length="224" mass="24749">MGVATSLPCASPFHAEVTKAIAHTARLLEKLGHDVELYDFRFDYESPWRSRARISAVEAALFFQRAEERFRVSLADDDVEPQIRTLIEKGKIIDGVTHAADIDIIRRAGADVAADLDQFDVFLSPVLSQPTLRVGESPNTVLEDPSKWLATMAFMSLANMSGLPAIALPVQQSEHGLPLGIQLTARYGDETTLLQIANALEKQIGWDLRRPPILDDAELKTCLD</sequence>
<name>A0A120FNE6_9HYPH</name>
<dbReference type="Proteomes" id="UP000068164">
    <property type="component" value="Unassembled WGS sequence"/>
</dbReference>
<dbReference type="PANTHER" id="PTHR11895:SF7">
    <property type="entry name" value="GLUTAMYL-TRNA(GLN) AMIDOTRANSFERASE SUBUNIT A, MITOCHONDRIAL"/>
    <property type="match status" value="1"/>
</dbReference>
<comment type="similarity">
    <text evidence="1">Belongs to the amidase family.</text>
</comment>
<dbReference type="InterPro" id="IPR000120">
    <property type="entry name" value="Amidase"/>
</dbReference>
<comment type="caution">
    <text evidence="3">The sequence shown here is derived from an EMBL/GenBank/DDBJ whole genome shotgun (WGS) entry which is preliminary data.</text>
</comment>